<organism evidence="3">
    <name type="scientific">Hydatigena taeniaeformis</name>
    <name type="common">Feline tapeworm</name>
    <name type="synonym">Taenia taeniaeformis</name>
    <dbReference type="NCBI Taxonomy" id="6205"/>
    <lineage>
        <taxon>Eukaryota</taxon>
        <taxon>Metazoa</taxon>
        <taxon>Spiralia</taxon>
        <taxon>Lophotrochozoa</taxon>
        <taxon>Platyhelminthes</taxon>
        <taxon>Cestoda</taxon>
        <taxon>Eucestoda</taxon>
        <taxon>Cyclophyllidea</taxon>
        <taxon>Taeniidae</taxon>
        <taxon>Hydatigera</taxon>
    </lineage>
</organism>
<dbReference type="OrthoDB" id="6246353at2759"/>
<keyword evidence="2" id="KW-1185">Reference proteome</keyword>
<evidence type="ECO:0000313" key="1">
    <source>
        <dbReference type="EMBL" id="VDM30931.1"/>
    </source>
</evidence>
<dbReference type="STRING" id="6205.A0A0R3X0M6"/>
<proteinExistence type="predicted"/>
<reference evidence="1 2" key="2">
    <citation type="submission" date="2018-11" db="EMBL/GenBank/DDBJ databases">
        <authorList>
            <consortium name="Pathogen Informatics"/>
        </authorList>
    </citation>
    <scope>NUCLEOTIDE SEQUENCE [LARGE SCALE GENOMIC DNA]</scope>
</reference>
<dbReference type="EMBL" id="UYWX01020315">
    <property type="protein sequence ID" value="VDM30931.1"/>
    <property type="molecule type" value="Genomic_DNA"/>
</dbReference>
<dbReference type="Proteomes" id="UP000274429">
    <property type="component" value="Unassembled WGS sequence"/>
</dbReference>
<name>A0A0R3X0M6_HYDTA</name>
<reference evidence="3" key="1">
    <citation type="submission" date="2017-02" db="UniProtKB">
        <authorList>
            <consortium name="WormBaseParasite"/>
        </authorList>
    </citation>
    <scope>IDENTIFICATION</scope>
</reference>
<dbReference type="AlphaFoldDB" id="A0A0R3X0M6"/>
<accession>A0A0R3X0M6</accession>
<sequence>MRVRMVPGCLAEGVKITPVVINYRGVAETTNIVEGRFINASDITILVFRGTVISQEIRGELVRLGVRIHDVWRNKGSVAQRYLPSHVRRNQAPVIPVWVPLTNQLKSPHSTCVCPRFVNDQSYLFISQAYEASVSTDKL</sequence>
<evidence type="ECO:0000313" key="2">
    <source>
        <dbReference type="Proteomes" id="UP000274429"/>
    </source>
</evidence>
<dbReference type="WBParaSite" id="TTAC_0000669901-mRNA-1">
    <property type="protein sequence ID" value="TTAC_0000669901-mRNA-1"/>
    <property type="gene ID" value="TTAC_0000669901"/>
</dbReference>
<evidence type="ECO:0000313" key="3">
    <source>
        <dbReference type="WBParaSite" id="TTAC_0000669901-mRNA-1"/>
    </source>
</evidence>
<protein>
    <submittedName>
        <fullName evidence="3">Glutaredoxin domain-containing protein</fullName>
    </submittedName>
</protein>
<gene>
    <name evidence="1" type="ORF">TTAC_LOCUS6684</name>
</gene>